<proteinExistence type="predicted"/>
<evidence type="ECO:0000256" key="1">
    <source>
        <dbReference type="SAM" id="MobiDB-lite"/>
    </source>
</evidence>
<evidence type="ECO:0000313" key="2">
    <source>
        <dbReference type="EMBL" id="KAJ8039479.1"/>
    </source>
</evidence>
<sequence length="71" mass="8238">MLDLEDGTHDDIQPSDRSHGYSFPQLERGITLYTSSTTYCKLRFFSGISHPAKDEENWETWIEQAEAQVEE</sequence>
<reference evidence="2" key="1">
    <citation type="submission" date="2021-10" db="EMBL/GenBank/DDBJ databases">
        <title>Tropical sea cucumber genome reveals ecological adaptation and Cuvierian tubules defense mechanism.</title>
        <authorList>
            <person name="Chen T."/>
        </authorList>
    </citation>
    <scope>NUCLEOTIDE SEQUENCE</scope>
    <source>
        <strain evidence="2">Nanhai2018</strain>
        <tissue evidence="2">Muscle</tissue>
    </source>
</reference>
<feature type="compositionally biased region" description="Basic and acidic residues" evidence="1">
    <location>
        <begin position="1"/>
        <end position="19"/>
    </location>
</feature>
<dbReference type="AlphaFoldDB" id="A0A9Q1HB06"/>
<dbReference type="Proteomes" id="UP001152320">
    <property type="component" value="Chromosome 7"/>
</dbReference>
<organism evidence="2 3">
    <name type="scientific">Holothuria leucospilota</name>
    <name type="common">Black long sea cucumber</name>
    <name type="synonym">Mertensiothuria leucospilota</name>
    <dbReference type="NCBI Taxonomy" id="206669"/>
    <lineage>
        <taxon>Eukaryota</taxon>
        <taxon>Metazoa</taxon>
        <taxon>Echinodermata</taxon>
        <taxon>Eleutherozoa</taxon>
        <taxon>Echinozoa</taxon>
        <taxon>Holothuroidea</taxon>
        <taxon>Aspidochirotacea</taxon>
        <taxon>Aspidochirotida</taxon>
        <taxon>Holothuriidae</taxon>
        <taxon>Holothuria</taxon>
    </lineage>
</organism>
<accession>A0A9Q1HB06</accession>
<comment type="caution">
    <text evidence="2">The sequence shown here is derived from an EMBL/GenBank/DDBJ whole genome shotgun (WGS) entry which is preliminary data.</text>
</comment>
<feature type="region of interest" description="Disordered" evidence="1">
    <location>
        <begin position="1"/>
        <end position="22"/>
    </location>
</feature>
<protein>
    <submittedName>
        <fullName evidence="2">Uncharacterized protein</fullName>
    </submittedName>
</protein>
<dbReference type="EMBL" id="JAIZAY010000007">
    <property type="protein sequence ID" value="KAJ8039479.1"/>
    <property type="molecule type" value="Genomic_DNA"/>
</dbReference>
<name>A0A9Q1HB06_HOLLE</name>
<gene>
    <name evidence="2" type="ORF">HOLleu_17214</name>
</gene>
<dbReference type="OrthoDB" id="115435at2759"/>
<evidence type="ECO:0000313" key="3">
    <source>
        <dbReference type="Proteomes" id="UP001152320"/>
    </source>
</evidence>
<keyword evidence="3" id="KW-1185">Reference proteome</keyword>